<feature type="compositionally biased region" description="Low complexity" evidence="2">
    <location>
        <begin position="1"/>
        <end position="17"/>
    </location>
</feature>
<evidence type="ECO:0000256" key="2">
    <source>
        <dbReference type="SAM" id="MobiDB-lite"/>
    </source>
</evidence>
<name>A0A9P8EC94_AURME</name>
<gene>
    <name evidence="3" type="ORF">KCU76_g11832</name>
</gene>
<sequence>MSTTTTTTTTTTTATTTNPKSQDIEIPRGPVESTLIFYAPPPDNSAPWNYVEEPPEGFPQRNYTEHPSEVKLNDIRGQESSFQLNTQGFTTASNISSQCKDFTSDDQIKQIYYPEVEALILKHVPGAKRVFLFDHTIRRADVNAKRQPVHRAHVDQTEKSALQRVHHHLPNEASSLLKDRVRIINIWRPLNGPVVSFPLAVADSRSVSEEAVVGIEHRYPDRVGETAGILAQQGQKWWYWSGMGNDERLFLQCFDSQGTKARTPHTAFTDPRTKEGWPARESIEVRALVFG</sequence>
<accession>A0A9P8EC94</accession>
<proteinExistence type="inferred from homology"/>
<feature type="non-terminal residue" evidence="3">
    <location>
        <position position="291"/>
    </location>
</feature>
<feature type="region of interest" description="Disordered" evidence="2">
    <location>
        <begin position="1"/>
        <end position="26"/>
    </location>
</feature>
<comment type="similarity">
    <text evidence="1">Belongs to the asaB hydroxylase/desaturase family.</text>
</comment>
<dbReference type="EMBL" id="JAHFXF010000584">
    <property type="protein sequence ID" value="KAG9685253.1"/>
    <property type="molecule type" value="Genomic_DNA"/>
</dbReference>
<comment type="caution">
    <text evidence="3">The sequence shown here is derived from an EMBL/GenBank/DDBJ whole genome shotgun (WGS) entry which is preliminary data.</text>
</comment>
<evidence type="ECO:0000313" key="3">
    <source>
        <dbReference type="EMBL" id="KAG9685253.1"/>
    </source>
</evidence>
<evidence type="ECO:0008006" key="5">
    <source>
        <dbReference type="Google" id="ProtNLM"/>
    </source>
</evidence>
<evidence type="ECO:0000256" key="1">
    <source>
        <dbReference type="ARBA" id="ARBA00023604"/>
    </source>
</evidence>
<protein>
    <recommendedName>
        <fullName evidence="5">Methyltransferase</fullName>
    </recommendedName>
</protein>
<dbReference type="Proteomes" id="UP000779574">
    <property type="component" value="Unassembled WGS sequence"/>
</dbReference>
<dbReference type="PANTHER" id="PTHR34598">
    <property type="entry name" value="BLL6449 PROTEIN"/>
    <property type="match status" value="1"/>
</dbReference>
<dbReference type="AlphaFoldDB" id="A0A9P8EC94"/>
<evidence type="ECO:0000313" key="4">
    <source>
        <dbReference type="Proteomes" id="UP000779574"/>
    </source>
</evidence>
<reference evidence="3" key="2">
    <citation type="submission" date="2021-08" db="EMBL/GenBank/DDBJ databases">
        <authorList>
            <person name="Gostincar C."/>
            <person name="Sun X."/>
            <person name="Song Z."/>
            <person name="Gunde-Cimerman N."/>
        </authorList>
    </citation>
    <scope>NUCLEOTIDE SEQUENCE</scope>
    <source>
        <strain evidence="3">EXF-9911</strain>
    </source>
</reference>
<dbReference type="PANTHER" id="PTHR34598:SF1">
    <property type="entry name" value="PUTATIVE (AFU_ORTHOLOGUE AFUA_3G13140)-RELATED"/>
    <property type="match status" value="1"/>
</dbReference>
<dbReference type="InterPro" id="IPR044053">
    <property type="entry name" value="AsaB-like"/>
</dbReference>
<reference evidence="3" key="1">
    <citation type="journal article" date="2021" name="J Fungi (Basel)">
        <title>Virulence traits and population genomics of the black yeast Aureobasidium melanogenum.</title>
        <authorList>
            <person name="Cernosa A."/>
            <person name="Sun X."/>
            <person name="Gostincar C."/>
            <person name="Fang C."/>
            <person name="Gunde-Cimerman N."/>
            <person name="Song Z."/>
        </authorList>
    </citation>
    <scope>NUCLEOTIDE SEQUENCE</scope>
    <source>
        <strain evidence="3">EXF-9911</strain>
    </source>
</reference>
<dbReference type="OrthoDB" id="412788at2759"/>
<dbReference type="GO" id="GO:0016491">
    <property type="term" value="F:oxidoreductase activity"/>
    <property type="evidence" value="ECO:0007669"/>
    <property type="project" value="InterPro"/>
</dbReference>
<dbReference type="NCBIfam" id="NF041278">
    <property type="entry name" value="CmcJ_NvfI_EfuI"/>
    <property type="match status" value="1"/>
</dbReference>
<organism evidence="3 4">
    <name type="scientific">Aureobasidium melanogenum</name>
    <name type="common">Aureobasidium pullulans var. melanogenum</name>
    <dbReference type="NCBI Taxonomy" id="46634"/>
    <lineage>
        <taxon>Eukaryota</taxon>
        <taxon>Fungi</taxon>
        <taxon>Dikarya</taxon>
        <taxon>Ascomycota</taxon>
        <taxon>Pezizomycotina</taxon>
        <taxon>Dothideomycetes</taxon>
        <taxon>Dothideomycetidae</taxon>
        <taxon>Dothideales</taxon>
        <taxon>Saccotheciaceae</taxon>
        <taxon>Aureobasidium</taxon>
    </lineage>
</organism>